<sequence>MRRRNDRDDDGFTLVELIVYSVLLILIMGIAATLFIQMLTVQRDVTAMADANNTAQVTFAELERDLRNAGWANVSHSGDLLVMRTRVATAGADNLDRCVGYYVDEAAGALRRTTSQAGTSAALAASSPGALSTATATWPVSRDGMSAVGSGRVFGPADQTYAKGGLISLSLEAATIEGRDPVVLDKSIALRQSDITMGCS</sequence>
<dbReference type="RefSeq" id="WP_301143405.1">
    <property type="nucleotide sequence ID" value="NZ_JAUHQA010000001.1"/>
</dbReference>
<reference evidence="2" key="1">
    <citation type="submission" date="2023-06" db="EMBL/GenBank/DDBJ databases">
        <title>Egi l300058.</title>
        <authorList>
            <person name="Gao L."/>
            <person name="Fang B.-Z."/>
            <person name="Li W.-J."/>
        </authorList>
    </citation>
    <scope>NUCLEOTIDE SEQUENCE</scope>
    <source>
        <strain evidence="2">EGI L300058</strain>
    </source>
</reference>
<dbReference type="EMBL" id="JAUHQA010000001">
    <property type="protein sequence ID" value="MDN4481675.1"/>
    <property type="molecule type" value="Genomic_DNA"/>
</dbReference>
<keyword evidence="1" id="KW-0472">Membrane</keyword>
<comment type="caution">
    <text evidence="2">The sequence shown here is derived from an EMBL/GenBank/DDBJ whole genome shotgun (WGS) entry which is preliminary data.</text>
</comment>
<organism evidence="2 3">
    <name type="scientific">Demequina muriae</name>
    <dbReference type="NCBI Taxonomy" id="3051664"/>
    <lineage>
        <taxon>Bacteria</taxon>
        <taxon>Bacillati</taxon>
        <taxon>Actinomycetota</taxon>
        <taxon>Actinomycetes</taxon>
        <taxon>Micrococcales</taxon>
        <taxon>Demequinaceae</taxon>
        <taxon>Demequina</taxon>
    </lineage>
</organism>
<protein>
    <recommendedName>
        <fullName evidence="4">Prepilin-type N-terminal cleavage/methylation domain-containing protein</fullName>
    </recommendedName>
</protein>
<keyword evidence="1" id="KW-1133">Transmembrane helix</keyword>
<proteinExistence type="predicted"/>
<dbReference type="Proteomes" id="UP001172708">
    <property type="component" value="Unassembled WGS sequence"/>
</dbReference>
<feature type="transmembrane region" description="Helical" evidence="1">
    <location>
        <begin position="12"/>
        <end position="36"/>
    </location>
</feature>
<evidence type="ECO:0000313" key="2">
    <source>
        <dbReference type="EMBL" id="MDN4481675.1"/>
    </source>
</evidence>
<keyword evidence="3" id="KW-1185">Reference proteome</keyword>
<gene>
    <name evidence="2" type="ORF">QQX02_12160</name>
</gene>
<accession>A0ABT8GJR0</accession>
<evidence type="ECO:0000256" key="1">
    <source>
        <dbReference type="SAM" id="Phobius"/>
    </source>
</evidence>
<keyword evidence="1" id="KW-0812">Transmembrane</keyword>
<name>A0ABT8GJR0_9MICO</name>
<evidence type="ECO:0000313" key="3">
    <source>
        <dbReference type="Proteomes" id="UP001172708"/>
    </source>
</evidence>
<evidence type="ECO:0008006" key="4">
    <source>
        <dbReference type="Google" id="ProtNLM"/>
    </source>
</evidence>